<organism evidence="2 3">
    <name type="scientific">Baudoinia panamericana (strain UAMH 10762)</name>
    <name type="common">Angels' share fungus</name>
    <name type="synonym">Baudoinia compniacensis (strain UAMH 10762)</name>
    <dbReference type="NCBI Taxonomy" id="717646"/>
    <lineage>
        <taxon>Eukaryota</taxon>
        <taxon>Fungi</taxon>
        <taxon>Dikarya</taxon>
        <taxon>Ascomycota</taxon>
        <taxon>Pezizomycotina</taxon>
        <taxon>Dothideomycetes</taxon>
        <taxon>Dothideomycetidae</taxon>
        <taxon>Mycosphaerellales</taxon>
        <taxon>Teratosphaeriaceae</taxon>
        <taxon>Baudoinia</taxon>
    </lineage>
</organism>
<keyword evidence="3" id="KW-1185">Reference proteome</keyword>
<evidence type="ECO:0000313" key="3">
    <source>
        <dbReference type="Proteomes" id="UP000011761"/>
    </source>
</evidence>
<dbReference type="RefSeq" id="XP_007678724.1">
    <property type="nucleotide sequence ID" value="XM_007680534.1"/>
</dbReference>
<dbReference type="EMBL" id="KB445559">
    <property type="protein sequence ID" value="EMC94045.1"/>
    <property type="molecule type" value="Genomic_DNA"/>
</dbReference>
<dbReference type="InterPro" id="IPR046497">
    <property type="entry name" value="DUF6590"/>
</dbReference>
<dbReference type="eggNOG" id="ENOG502SV73">
    <property type="taxonomic scope" value="Eukaryota"/>
</dbReference>
<evidence type="ECO:0000313" key="2">
    <source>
        <dbReference type="EMBL" id="EMC94045.1"/>
    </source>
</evidence>
<accession>M2N5L7</accession>
<evidence type="ECO:0000259" key="1">
    <source>
        <dbReference type="Pfam" id="PF20233"/>
    </source>
</evidence>
<dbReference type="HOGENOM" id="CLU_104298_0_0_1"/>
<feature type="domain" description="DUF6590" evidence="1">
    <location>
        <begin position="1"/>
        <end position="157"/>
    </location>
</feature>
<dbReference type="Proteomes" id="UP000011761">
    <property type="component" value="Unassembled WGS sequence"/>
</dbReference>
<gene>
    <name evidence="2" type="ORF">BAUCODRAFT_48945</name>
</gene>
<dbReference type="KEGG" id="bcom:BAUCODRAFT_48945"/>
<dbReference type="PANTHER" id="PTHR35391:SF5">
    <property type="entry name" value="DUF6590 DOMAIN-CONTAINING PROTEIN"/>
    <property type="match status" value="1"/>
</dbReference>
<name>M2N5L7_BAUPA</name>
<feature type="non-terminal residue" evidence="2">
    <location>
        <position position="1"/>
    </location>
</feature>
<dbReference type="OrthoDB" id="3559580at2759"/>
<dbReference type="AlphaFoldDB" id="M2N5L7"/>
<dbReference type="Pfam" id="PF20233">
    <property type="entry name" value="DUF6590"/>
    <property type="match status" value="1"/>
</dbReference>
<reference evidence="2 3" key="1">
    <citation type="journal article" date="2012" name="PLoS Pathog.">
        <title>Diverse lifestyles and strategies of plant pathogenesis encoded in the genomes of eighteen Dothideomycetes fungi.</title>
        <authorList>
            <person name="Ohm R.A."/>
            <person name="Feau N."/>
            <person name="Henrissat B."/>
            <person name="Schoch C.L."/>
            <person name="Horwitz B.A."/>
            <person name="Barry K.W."/>
            <person name="Condon B.J."/>
            <person name="Copeland A.C."/>
            <person name="Dhillon B."/>
            <person name="Glaser F."/>
            <person name="Hesse C.N."/>
            <person name="Kosti I."/>
            <person name="LaButti K."/>
            <person name="Lindquist E.A."/>
            <person name="Lucas S."/>
            <person name="Salamov A.A."/>
            <person name="Bradshaw R.E."/>
            <person name="Ciuffetti L."/>
            <person name="Hamelin R.C."/>
            <person name="Kema G.H.J."/>
            <person name="Lawrence C."/>
            <person name="Scott J.A."/>
            <person name="Spatafora J.W."/>
            <person name="Turgeon B.G."/>
            <person name="de Wit P.J.G.M."/>
            <person name="Zhong S."/>
            <person name="Goodwin S.B."/>
            <person name="Grigoriev I.V."/>
        </authorList>
    </citation>
    <scope>NUCLEOTIDE SEQUENCE [LARGE SCALE GENOMIC DNA]</scope>
    <source>
        <strain evidence="2 3">UAMH 10762</strain>
    </source>
</reference>
<proteinExistence type="predicted"/>
<dbReference type="GeneID" id="19114840"/>
<dbReference type="OMA" id="HAVIHMK"/>
<sequence length="158" mass="17546">RAFFAQGRVFLVLWTEPAGETATLITSTERNDRQPDPGLYAGRYGEPVYSKVRRFVIISSTQQYCTALPIVSYGRQGVGKSGVIKENHAIIHTSIVAPLPLSTEMPGPGEKPMRRRAIRITPDQPADQLDPRSRLDYGKPHTIHTNLKVKPFGMVHPG</sequence>
<feature type="non-terminal residue" evidence="2">
    <location>
        <position position="158"/>
    </location>
</feature>
<dbReference type="PANTHER" id="PTHR35391">
    <property type="entry name" value="C2H2-TYPE DOMAIN-CONTAINING PROTEIN-RELATED"/>
    <property type="match status" value="1"/>
</dbReference>
<protein>
    <recommendedName>
        <fullName evidence="1">DUF6590 domain-containing protein</fullName>
    </recommendedName>
</protein>